<dbReference type="Pfam" id="PF00383">
    <property type="entry name" value="dCMP_cyt_deam_1"/>
    <property type="match status" value="1"/>
</dbReference>
<dbReference type="Proteomes" id="UP000199233">
    <property type="component" value="Unassembled WGS sequence"/>
</dbReference>
<reference evidence="10 11" key="1">
    <citation type="submission" date="2016-10" db="EMBL/GenBank/DDBJ databases">
        <authorList>
            <person name="de Groot N.N."/>
        </authorList>
    </citation>
    <scope>NUCLEOTIDE SEQUENCE [LARGE SCALE GENOMIC DNA]</scope>
    <source>
        <strain evidence="10 11">DSM 25927</strain>
    </source>
</reference>
<dbReference type="CDD" id="cd01285">
    <property type="entry name" value="nucleoside_deaminase"/>
    <property type="match status" value="1"/>
</dbReference>
<evidence type="ECO:0000259" key="9">
    <source>
        <dbReference type="PROSITE" id="PS51747"/>
    </source>
</evidence>
<dbReference type="NCBIfam" id="NF008113">
    <property type="entry name" value="PRK10860.1"/>
    <property type="match status" value="1"/>
</dbReference>
<evidence type="ECO:0000313" key="11">
    <source>
        <dbReference type="Proteomes" id="UP000199233"/>
    </source>
</evidence>
<evidence type="ECO:0000313" key="10">
    <source>
        <dbReference type="EMBL" id="SEQ38721.1"/>
    </source>
</evidence>
<sequence length="178" mass="18695">MRAMNEASDSPDAALAAQDEVFMRHALLLAHRAQAAGEVPVGAVLVQDGRILGEGRNQPIASHDPSGHAEMVAMRAAAAAVNNYRLPGSTLYVTLEPCAMCAGAIIHARIARLVFGAWDPKAGAVSSVYDLIANPRLNHRLAWRGGVLEAECGELLRAFFRARRAQSSSSSAASPGAA</sequence>
<dbReference type="AlphaFoldDB" id="A0A1H9FLA3"/>
<protein>
    <recommendedName>
        <fullName evidence="8">tRNA-specific adenosine deaminase</fullName>
        <ecNumber evidence="8">3.5.4.33</ecNumber>
    </recommendedName>
</protein>
<keyword evidence="6 8" id="KW-0862">Zinc</keyword>
<evidence type="ECO:0000256" key="7">
    <source>
        <dbReference type="ARBA" id="ARBA00048045"/>
    </source>
</evidence>
<name>A0A1H9FLA3_9GAMM</name>
<comment type="function">
    <text evidence="8">Catalyzes the deamination of adenosine to inosine at the wobble position 34 of tRNA(Arg2).</text>
</comment>
<evidence type="ECO:0000256" key="6">
    <source>
        <dbReference type="ARBA" id="ARBA00022833"/>
    </source>
</evidence>
<organism evidence="10 11">
    <name type="scientific">Solimonas aquatica</name>
    <dbReference type="NCBI Taxonomy" id="489703"/>
    <lineage>
        <taxon>Bacteria</taxon>
        <taxon>Pseudomonadati</taxon>
        <taxon>Pseudomonadota</taxon>
        <taxon>Gammaproteobacteria</taxon>
        <taxon>Nevskiales</taxon>
        <taxon>Nevskiaceae</taxon>
        <taxon>Solimonas</taxon>
    </lineage>
</organism>
<evidence type="ECO:0000256" key="8">
    <source>
        <dbReference type="HAMAP-Rule" id="MF_00972"/>
    </source>
</evidence>
<evidence type="ECO:0000256" key="2">
    <source>
        <dbReference type="ARBA" id="ARBA00011738"/>
    </source>
</evidence>
<feature type="binding site" evidence="8">
    <location>
        <position position="68"/>
    </location>
    <ligand>
        <name>Zn(2+)</name>
        <dbReference type="ChEBI" id="CHEBI:29105"/>
        <note>catalytic</note>
    </ligand>
</feature>
<dbReference type="GO" id="GO:0008270">
    <property type="term" value="F:zinc ion binding"/>
    <property type="evidence" value="ECO:0007669"/>
    <property type="project" value="UniProtKB-UniRule"/>
</dbReference>
<dbReference type="HAMAP" id="MF_00972">
    <property type="entry name" value="tRNA_aden_deaminase"/>
    <property type="match status" value="1"/>
</dbReference>
<comment type="catalytic activity">
    <reaction evidence="7 8">
        <text>adenosine(34) in tRNA + H2O + H(+) = inosine(34) in tRNA + NH4(+)</text>
        <dbReference type="Rhea" id="RHEA:43168"/>
        <dbReference type="Rhea" id="RHEA-COMP:10373"/>
        <dbReference type="Rhea" id="RHEA-COMP:10374"/>
        <dbReference type="ChEBI" id="CHEBI:15377"/>
        <dbReference type="ChEBI" id="CHEBI:15378"/>
        <dbReference type="ChEBI" id="CHEBI:28938"/>
        <dbReference type="ChEBI" id="CHEBI:74411"/>
        <dbReference type="ChEBI" id="CHEBI:82852"/>
        <dbReference type="EC" id="3.5.4.33"/>
    </reaction>
</comment>
<comment type="subunit">
    <text evidence="2 8">Homodimer.</text>
</comment>
<evidence type="ECO:0000256" key="4">
    <source>
        <dbReference type="ARBA" id="ARBA00022723"/>
    </source>
</evidence>
<feature type="binding site" evidence="8">
    <location>
        <position position="101"/>
    </location>
    <ligand>
        <name>Zn(2+)</name>
        <dbReference type="ChEBI" id="CHEBI:29105"/>
        <note>catalytic</note>
    </ligand>
</feature>
<dbReference type="InterPro" id="IPR016192">
    <property type="entry name" value="APOBEC/CMP_deaminase_Zn-bd"/>
</dbReference>
<dbReference type="FunFam" id="3.40.140.10:FF:000005">
    <property type="entry name" value="tRNA-specific adenosine deaminase"/>
    <property type="match status" value="1"/>
</dbReference>
<dbReference type="EC" id="3.5.4.33" evidence="8"/>
<dbReference type="InterPro" id="IPR002125">
    <property type="entry name" value="CMP_dCMP_dom"/>
</dbReference>
<dbReference type="GO" id="GO:0002100">
    <property type="term" value="P:tRNA wobble adenosine to inosine editing"/>
    <property type="evidence" value="ECO:0007669"/>
    <property type="project" value="UniProtKB-UniRule"/>
</dbReference>
<feature type="binding site" evidence="8">
    <location>
        <position position="98"/>
    </location>
    <ligand>
        <name>Zn(2+)</name>
        <dbReference type="ChEBI" id="CHEBI:29105"/>
        <note>catalytic</note>
    </ligand>
</feature>
<comment type="similarity">
    <text evidence="1">Belongs to the cytidine and deoxycytidylate deaminase family. ADAT2 subfamily.</text>
</comment>
<dbReference type="SUPFAM" id="SSF53927">
    <property type="entry name" value="Cytidine deaminase-like"/>
    <property type="match status" value="1"/>
</dbReference>
<dbReference type="InterPro" id="IPR016193">
    <property type="entry name" value="Cytidine_deaminase-like"/>
</dbReference>
<dbReference type="PANTHER" id="PTHR11079">
    <property type="entry name" value="CYTOSINE DEAMINASE FAMILY MEMBER"/>
    <property type="match status" value="1"/>
</dbReference>
<dbReference type="PROSITE" id="PS51747">
    <property type="entry name" value="CYT_DCMP_DEAMINASES_2"/>
    <property type="match status" value="1"/>
</dbReference>
<feature type="domain" description="CMP/dCMP-type deaminase" evidence="9">
    <location>
        <begin position="17"/>
        <end position="144"/>
    </location>
</feature>
<dbReference type="STRING" id="489703.SAMN04488038_10625"/>
<accession>A0A1H9FLA3</accession>
<evidence type="ECO:0000256" key="1">
    <source>
        <dbReference type="ARBA" id="ARBA00010669"/>
    </source>
</evidence>
<feature type="active site" description="Proton donor" evidence="8">
    <location>
        <position position="70"/>
    </location>
</feature>
<keyword evidence="5 8" id="KW-0378">Hydrolase</keyword>
<proteinExistence type="inferred from homology"/>
<dbReference type="PROSITE" id="PS00903">
    <property type="entry name" value="CYT_DCMP_DEAMINASES_1"/>
    <property type="match status" value="1"/>
</dbReference>
<dbReference type="Gene3D" id="3.40.140.10">
    <property type="entry name" value="Cytidine Deaminase, domain 2"/>
    <property type="match status" value="1"/>
</dbReference>
<keyword evidence="11" id="KW-1185">Reference proteome</keyword>
<gene>
    <name evidence="8" type="primary">tadA</name>
    <name evidence="10" type="ORF">SAMN04488038_10625</name>
</gene>
<dbReference type="EMBL" id="FOFS01000006">
    <property type="protein sequence ID" value="SEQ38721.1"/>
    <property type="molecule type" value="Genomic_DNA"/>
</dbReference>
<keyword evidence="4 8" id="KW-0479">Metal-binding</keyword>
<keyword evidence="3 8" id="KW-0819">tRNA processing</keyword>
<comment type="cofactor">
    <cofactor evidence="8">
        <name>Zn(2+)</name>
        <dbReference type="ChEBI" id="CHEBI:29105"/>
    </cofactor>
    <text evidence="8">Binds 1 zinc ion per subunit.</text>
</comment>
<dbReference type="PANTHER" id="PTHR11079:SF202">
    <property type="entry name" value="TRNA-SPECIFIC ADENOSINE DEAMINASE"/>
    <property type="match status" value="1"/>
</dbReference>
<dbReference type="GO" id="GO:0052717">
    <property type="term" value="F:tRNA-specific adenosine-34 deaminase activity"/>
    <property type="evidence" value="ECO:0007669"/>
    <property type="project" value="UniProtKB-UniRule"/>
</dbReference>
<dbReference type="InterPro" id="IPR028883">
    <property type="entry name" value="tRNA_aden_deaminase"/>
</dbReference>
<evidence type="ECO:0000256" key="3">
    <source>
        <dbReference type="ARBA" id="ARBA00022694"/>
    </source>
</evidence>
<evidence type="ECO:0000256" key="5">
    <source>
        <dbReference type="ARBA" id="ARBA00022801"/>
    </source>
</evidence>